<evidence type="ECO:0000313" key="3">
    <source>
        <dbReference type="EMBL" id="KND99525.1"/>
    </source>
</evidence>
<dbReference type="VEuPathDB" id="FungiDB:B9J08_005288"/>
<evidence type="ECO:0000256" key="1">
    <source>
        <dbReference type="SAM" id="MobiDB-lite"/>
    </source>
</evidence>
<dbReference type="InterPro" id="IPR000717">
    <property type="entry name" value="PCI_dom"/>
</dbReference>
<accession>A0A0L0P0Q6</accession>
<feature type="compositionally biased region" description="Acidic residues" evidence="1">
    <location>
        <begin position="1"/>
        <end position="24"/>
    </location>
</feature>
<dbReference type="PROSITE" id="PS50250">
    <property type="entry name" value="PCI"/>
    <property type="match status" value="1"/>
</dbReference>
<dbReference type="VEuPathDB" id="FungiDB:CJI96_0004075"/>
<dbReference type="VEuPathDB" id="FungiDB:CJI97_005372"/>
<dbReference type="VEuPathDB" id="FungiDB:QG37_03675"/>
<dbReference type="AlphaFoldDB" id="A0A0L0P0Q6"/>
<comment type="caution">
    <text evidence="3">The sequence shown here is derived from an EMBL/GenBank/DDBJ whole genome shotgun (WGS) entry which is preliminary data.</text>
</comment>
<dbReference type="SMART" id="SM00753">
    <property type="entry name" value="PAM"/>
    <property type="match status" value="1"/>
</dbReference>
<dbReference type="InterPro" id="IPR050871">
    <property type="entry name" value="26S_Proteasome/COP9_Components"/>
</dbReference>
<dbReference type="PANTHER" id="PTHR10678">
    <property type="entry name" value="26S PROTEASOME NON-ATPASE REGULATORY SUBUNIT 11/COP9 SIGNALOSOME COMPLEX SUBUNIT 2"/>
    <property type="match status" value="1"/>
</dbReference>
<name>A0A0L0P0Q6_CANAR</name>
<reference evidence="4" key="1">
    <citation type="journal article" date="2015" name="BMC Genomics">
        <title>Draft genome of a commonly misdiagnosed multidrug resistant pathogen Candida auris.</title>
        <authorList>
            <person name="Chatterjee S."/>
            <person name="Alampalli S.V."/>
            <person name="Nageshan R.K."/>
            <person name="Chettiar S.T."/>
            <person name="Joshi S."/>
            <person name="Tatu U.S."/>
        </authorList>
    </citation>
    <scope>NUCLEOTIDE SEQUENCE [LARGE SCALE GENOMIC DNA]</scope>
    <source>
        <strain evidence="4">6684</strain>
    </source>
</reference>
<feature type="region of interest" description="Disordered" evidence="1">
    <location>
        <begin position="533"/>
        <end position="582"/>
    </location>
</feature>
<dbReference type="VEuPathDB" id="FungiDB:CJJ07_001937"/>
<organism evidence="3 4">
    <name type="scientific">Candidozyma auris</name>
    <name type="common">Yeast</name>
    <name type="synonym">Candida auris</name>
    <dbReference type="NCBI Taxonomy" id="498019"/>
    <lineage>
        <taxon>Eukaryota</taxon>
        <taxon>Fungi</taxon>
        <taxon>Dikarya</taxon>
        <taxon>Ascomycota</taxon>
        <taxon>Saccharomycotina</taxon>
        <taxon>Pichiomycetes</taxon>
        <taxon>Metschnikowiaceae</taxon>
        <taxon>Candidozyma</taxon>
    </lineage>
</organism>
<gene>
    <name evidence="3" type="ORF">QG37_03675</name>
</gene>
<evidence type="ECO:0000259" key="2">
    <source>
        <dbReference type="PROSITE" id="PS50250"/>
    </source>
</evidence>
<dbReference type="VEuPathDB" id="FungiDB:CJJ09_004068"/>
<proteinExistence type="predicted"/>
<dbReference type="Proteomes" id="UP000037122">
    <property type="component" value="Unassembled WGS sequence"/>
</dbReference>
<dbReference type="Gene3D" id="1.25.40.570">
    <property type="match status" value="1"/>
</dbReference>
<protein>
    <recommendedName>
        <fullName evidence="2">PCI domain-containing protein</fullName>
    </recommendedName>
</protein>
<feature type="region of interest" description="Disordered" evidence="1">
    <location>
        <begin position="1"/>
        <end position="38"/>
    </location>
</feature>
<dbReference type="EMBL" id="LGST01000023">
    <property type="protein sequence ID" value="KND99525.1"/>
    <property type="molecule type" value="Genomic_DNA"/>
</dbReference>
<feature type="domain" description="PCI" evidence="2">
    <location>
        <begin position="255"/>
        <end position="429"/>
    </location>
</feature>
<evidence type="ECO:0000313" key="4">
    <source>
        <dbReference type="Proteomes" id="UP000037122"/>
    </source>
</evidence>
<sequence length="598" mass="68883">MSDEDDFLSEESYEFEFEDDDDDDVIHSEPPDQDSAENKYYYAKSLKEDSLDTASDQLKALVENADPENDVEWIFKAHKQTAKLAFQQGKYEDVLEQIGYLIRILPKLNGNYAEESISKILHRYSSCNDQQFVLRMYDVIVSHLQDSMALGVSGQRLWIRINMNRLRNFLENGPLDECSQLIDAINSKLESMSELTQNSYVLDIIAAEIEYTFKTDMNLLRLSYLHRKASKVSSAITHPRVMGVIRECSATIHFYRKNFETARVEFYECFKNYDEAGSSSKKKVLKYLSLCLLLTENEVNPFESQETQSYASLPEYKNLIKLVSYCENLDLKGFLSTLDTMRATEDPLFNDSIFKSASEHILHNIKVRLLLNLLKAYKTIRFDLVIRKLQLPDEAHLEDLLIKMANSGSCSTIKVDFSNKFIESEERPIDLIPSTLEVSDVQNNLHILSSIGFEGFWPSDSTDATNAMDVDHFPHQEEFVTAVSVKRELSVISSVIFPKKFDPRFPTKTWFPEVVEEWFGYIKNSFPTPVQTSITQKEKVQSEQQEDAANITQSREPERVRQNTPGVSGGYTNEEENSVDKLNTLQRWAKRIERGLKQ</sequence>